<evidence type="ECO:0000256" key="1">
    <source>
        <dbReference type="SAM" id="MobiDB-lite"/>
    </source>
</evidence>
<feature type="region of interest" description="Disordered" evidence="1">
    <location>
        <begin position="64"/>
        <end position="114"/>
    </location>
</feature>
<dbReference type="Proteomes" id="UP000775872">
    <property type="component" value="Unassembled WGS sequence"/>
</dbReference>
<dbReference type="EMBL" id="CABFOC020000035">
    <property type="protein sequence ID" value="CAH0050155.1"/>
    <property type="molecule type" value="Genomic_DNA"/>
</dbReference>
<dbReference type="AlphaFoldDB" id="A0A9P0EJZ8"/>
<accession>A0A9P0EJZ8</accession>
<protein>
    <submittedName>
        <fullName evidence="2">Uncharacterized protein</fullName>
    </submittedName>
</protein>
<sequence length="186" mass="21835">MYHIIQPDPHNGYGPERIDTGLNTWYITIDDHCVDSEWVLDFSAAISKGQWVKNEAPSLLPHLKGDQLTKVKDEEDENDEEEEEEEEEDEEEEEEVDDDEVADDEDEAESSYDDFVWAEVTLKSQKQLDEEFNGEETAWKLEEWRLNLVAQQKHFPKHKAGDENDEYAQLLKKMLRMCNVKISQKE</sequence>
<dbReference type="OrthoDB" id="5144710at2759"/>
<keyword evidence="3" id="KW-1185">Reference proteome</keyword>
<evidence type="ECO:0000313" key="3">
    <source>
        <dbReference type="Proteomes" id="UP000775872"/>
    </source>
</evidence>
<reference evidence="2 3" key="2">
    <citation type="submission" date="2021-10" db="EMBL/GenBank/DDBJ databases">
        <authorList>
            <person name="Piombo E."/>
        </authorList>
    </citation>
    <scope>NUCLEOTIDE SEQUENCE [LARGE SCALE GENOMIC DNA]</scope>
</reference>
<proteinExistence type="predicted"/>
<evidence type="ECO:0000313" key="2">
    <source>
        <dbReference type="EMBL" id="CAH0050155.1"/>
    </source>
</evidence>
<organism evidence="2 3">
    <name type="scientific">Clonostachys solani</name>
    <dbReference type="NCBI Taxonomy" id="160281"/>
    <lineage>
        <taxon>Eukaryota</taxon>
        <taxon>Fungi</taxon>
        <taxon>Dikarya</taxon>
        <taxon>Ascomycota</taxon>
        <taxon>Pezizomycotina</taxon>
        <taxon>Sordariomycetes</taxon>
        <taxon>Hypocreomycetidae</taxon>
        <taxon>Hypocreales</taxon>
        <taxon>Bionectriaceae</taxon>
        <taxon>Clonostachys</taxon>
    </lineage>
</organism>
<gene>
    <name evidence="2" type="ORF">CSOL1703_00002122</name>
</gene>
<feature type="compositionally biased region" description="Basic and acidic residues" evidence="1">
    <location>
        <begin position="64"/>
        <end position="73"/>
    </location>
</feature>
<name>A0A9P0EJZ8_9HYPO</name>
<reference evidence="3" key="1">
    <citation type="submission" date="2019-06" db="EMBL/GenBank/DDBJ databases">
        <authorList>
            <person name="Broberg M."/>
        </authorList>
    </citation>
    <scope>NUCLEOTIDE SEQUENCE [LARGE SCALE GENOMIC DNA]</scope>
</reference>
<comment type="caution">
    <text evidence="2">The sequence shown here is derived from an EMBL/GenBank/DDBJ whole genome shotgun (WGS) entry which is preliminary data.</text>
</comment>
<feature type="compositionally biased region" description="Acidic residues" evidence="1">
    <location>
        <begin position="74"/>
        <end position="112"/>
    </location>
</feature>